<dbReference type="GO" id="GO:0006935">
    <property type="term" value="P:chemotaxis"/>
    <property type="evidence" value="ECO:0007669"/>
    <property type="project" value="UniProtKB-UniRule"/>
</dbReference>
<feature type="active site" evidence="5 6">
    <location>
        <position position="297"/>
    </location>
</feature>
<dbReference type="PROSITE" id="PS50122">
    <property type="entry name" value="CHEB"/>
    <property type="match status" value="1"/>
</dbReference>
<dbReference type="Gene3D" id="3.40.50.2300">
    <property type="match status" value="1"/>
</dbReference>
<organism evidence="10 11">
    <name type="scientific">Rapidithrix thailandica</name>
    <dbReference type="NCBI Taxonomy" id="413964"/>
    <lineage>
        <taxon>Bacteria</taxon>
        <taxon>Pseudomonadati</taxon>
        <taxon>Bacteroidota</taxon>
        <taxon>Cytophagia</taxon>
        <taxon>Cytophagales</taxon>
        <taxon>Flammeovirgaceae</taxon>
        <taxon>Rapidithrix</taxon>
    </lineage>
</organism>
<dbReference type="Proteomes" id="UP001403385">
    <property type="component" value="Unassembled WGS sequence"/>
</dbReference>
<dbReference type="PROSITE" id="PS50110">
    <property type="entry name" value="RESPONSE_REGULATORY"/>
    <property type="match status" value="1"/>
</dbReference>
<evidence type="ECO:0000256" key="2">
    <source>
        <dbReference type="ARBA" id="ARBA00022500"/>
    </source>
</evidence>
<comment type="domain">
    <text evidence="5">Contains a C-terminal catalytic domain, and an N-terminal region which modulates catalytic activity.</text>
</comment>
<comment type="catalytic activity">
    <reaction evidence="5">
        <text>L-glutaminyl-[protein] + H2O = L-glutamyl-[protein] + NH4(+)</text>
        <dbReference type="Rhea" id="RHEA:16441"/>
        <dbReference type="Rhea" id="RHEA-COMP:10207"/>
        <dbReference type="Rhea" id="RHEA-COMP:10208"/>
        <dbReference type="ChEBI" id="CHEBI:15377"/>
        <dbReference type="ChEBI" id="CHEBI:28938"/>
        <dbReference type="ChEBI" id="CHEBI:29973"/>
        <dbReference type="ChEBI" id="CHEBI:30011"/>
        <dbReference type="EC" id="3.5.1.44"/>
    </reaction>
</comment>
<dbReference type="EC" id="3.1.1.61" evidence="5"/>
<accession>A0AAW9S9H8</accession>
<dbReference type="AlphaFoldDB" id="A0AAW9S9H8"/>
<dbReference type="InterPro" id="IPR035909">
    <property type="entry name" value="CheB_C"/>
</dbReference>
<sequence length="359" mass="39393">MDPRVKVLIVDDSALFRQTLRTLLESESDIKVIGTAMDPYFAAQKITREKPDVITLDIEMPRMDGLTFLKKLMKQAPIPVVIITSLTQRGTALALKAIELGAVEVITKPQMDSKKLLEESRIKITDTIRSAAMAKLKEARVRKTVQTASAKRTFSPVKRPTTLITHNKVVAVGASTGGTDALKLFLQSLDEHSPGVVIVQHMPEKFTKSFADRLNEICRISVKEAENDDQVLPGTALIAPGNFHMSLFRIGNQYKVKIFAGELVNRHRPAVDVLFKSVAHHAGPNAIGVIMTGMGSDGAQGLWEMREAGAYTIAQDEKSCVVFGMPKKAIEKGAACTVLPLEQIAEDVLIQVNQEEVRD</sequence>
<protein>
    <recommendedName>
        <fullName evidence="5">Protein-glutamate methylesterase/protein-glutamine glutaminase</fullName>
        <ecNumber evidence="5">3.1.1.61</ecNumber>
        <ecNumber evidence="5">3.5.1.44</ecNumber>
    </recommendedName>
</protein>
<dbReference type="InterPro" id="IPR001789">
    <property type="entry name" value="Sig_transdc_resp-reg_receiver"/>
</dbReference>
<dbReference type="SUPFAM" id="SSF52172">
    <property type="entry name" value="CheY-like"/>
    <property type="match status" value="1"/>
</dbReference>
<keyword evidence="1 5" id="KW-0963">Cytoplasm</keyword>
<dbReference type="SMART" id="SM00448">
    <property type="entry name" value="REC"/>
    <property type="match status" value="1"/>
</dbReference>
<comment type="function">
    <text evidence="5">Involved in chemotaxis. Part of a chemotaxis signal transduction system that modulates chemotaxis in response to various stimuli. Catalyzes the demethylation of specific methylglutamate residues introduced into the chemoreceptors (methyl-accepting chemotaxis proteins or MCP) by CheR. Also mediates the irreversible deamidation of specific glutamine residues to glutamic acid.</text>
</comment>
<evidence type="ECO:0000313" key="11">
    <source>
        <dbReference type="Proteomes" id="UP001403385"/>
    </source>
</evidence>
<dbReference type="Pfam" id="PF01339">
    <property type="entry name" value="CheB_methylest"/>
    <property type="match status" value="1"/>
</dbReference>
<dbReference type="GO" id="GO:0050568">
    <property type="term" value="F:protein-glutamine glutaminase activity"/>
    <property type="evidence" value="ECO:0007669"/>
    <property type="project" value="UniProtKB-UniRule"/>
</dbReference>
<dbReference type="EMBL" id="JBDKWZ010000027">
    <property type="protein sequence ID" value="MEN7551800.1"/>
    <property type="molecule type" value="Genomic_DNA"/>
</dbReference>
<evidence type="ECO:0000256" key="1">
    <source>
        <dbReference type="ARBA" id="ARBA00022490"/>
    </source>
</evidence>
<dbReference type="GO" id="GO:0000156">
    <property type="term" value="F:phosphorelay response regulator activity"/>
    <property type="evidence" value="ECO:0007669"/>
    <property type="project" value="InterPro"/>
</dbReference>
<dbReference type="InterPro" id="IPR011006">
    <property type="entry name" value="CheY-like_superfamily"/>
</dbReference>
<dbReference type="PANTHER" id="PTHR42872">
    <property type="entry name" value="PROTEIN-GLUTAMATE METHYLESTERASE/PROTEIN-GLUTAMINE GLUTAMINASE"/>
    <property type="match status" value="1"/>
</dbReference>
<feature type="active site" evidence="5 6">
    <location>
        <position position="201"/>
    </location>
</feature>
<dbReference type="Gene3D" id="3.40.50.180">
    <property type="entry name" value="Methylesterase CheB, C-terminal domain"/>
    <property type="match status" value="1"/>
</dbReference>
<comment type="similarity">
    <text evidence="5">Belongs to the CheB family.</text>
</comment>
<feature type="active site" evidence="5 6">
    <location>
        <position position="175"/>
    </location>
</feature>
<dbReference type="CDD" id="cd16432">
    <property type="entry name" value="CheB_Rec"/>
    <property type="match status" value="1"/>
</dbReference>
<comment type="PTM">
    <text evidence="5">Phosphorylated by CheA. Phosphorylation of the N-terminal regulatory domain activates the methylesterase activity.</text>
</comment>
<dbReference type="Pfam" id="PF00072">
    <property type="entry name" value="Response_reg"/>
    <property type="match status" value="1"/>
</dbReference>
<dbReference type="GO" id="GO:0008984">
    <property type="term" value="F:protein-glutamate methylesterase activity"/>
    <property type="evidence" value="ECO:0007669"/>
    <property type="project" value="UniProtKB-UniRule"/>
</dbReference>
<dbReference type="RefSeq" id="WP_346824578.1">
    <property type="nucleotide sequence ID" value="NZ_JBDKWZ010000027.1"/>
</dbReference>
<evidence type="ECO:0000313" key="10">
    <source>
        <dbReference type="EMBL" id="MEN7551800.1"/>
    </source>
</evidence>
<gene>
    <name evidence="5" type="primary">cheB</name>
    <name evidence="10" type="ORF">AAG747_28045</name>
</gene>
<keyword evidence="5 7" id="KW-0597">Phosphoprotein</keyword>
<evidence type="ECO:0000256" key="5">
    <source>
        <dbReference type="HAMAP-Rule" id="MF_00099"/>
    </source>
</evidence>
<comment type="caution">
    <text evidence="10">The sequence shown here is derived from an EMBL/GenBank/DDBJ whole genome shotgun (WGS) entry which is preliminary data.</text>
</comment>
<dbReference type="PIRSF" id="PIRSF000876">
    <property type="entry name" value="RR_chemtxs_CheB"/>
    <property type="match status" value="1"/>
</dbReference>
<dbReference type="InterPro" id="IPR008248">
    <property type="entry name" value="CheB-like"/>
</dbReference>
<dbReference type="EC" id="3.5.1.44" evidence="5"/>
<evidence type="ECO:0000256" key="7">
    <source>
        <dbReference type="PROSITE-ProRule" id="PRU00169"/>
    </source>
</evidence>
<evidence type="ECO:0000256" key="3">
    <source>
        <dbReference type="ARBA" id="ARBA00022801"/>
    </source>
</evidence>
<evidence type="ECO:0000256" key="4">
    <source>
        <dbReference type="ARBA" id="ARBA00048267"/>
    </source>
</evidence>
<keyword evidence="3 5" id="KW-0378">Hydrolase</keyword>
<feature type="domain" description="Response regulatory" evidence="8">
    <location>
        <begin position="6"/>
        <end position="123"/>
    </location>
</feature>
<dbReference type="InterPro" id="IPR000673">
    <property type="entry name" value="Sig_transdc_resp-reg_Me-estase"/>
</dbReference>
<feature type="domain" description="CheB-type methylesterase" evidence="9">
    <location>
        <begin position="163"/>
        <end position="355"/>
    </location>
</feature>
<dbReference type="NCBIfam" id="NF001965">
    <property type="entry name" value="PRK00742.1"/>
    <property type="match status" value="1"/>
</dbReference>
<reference evidence="10 11" key="1">
    <citation type="submission" date="2024-04" db="EMBL/GenBank/DDBJ databases">
        <title>Novel genus in family Flammeovirgaceae.</title>
        <authorList>
            <person name="Nguyen T.H."/>
            <person name="Vuong T.Q."/>
            <person name="Le H."/>
            <person name="Kim S.-G."/>
        </authorList>
    </citation>
    <scope>NUCLEOTIDE SEQUENCE [LARGE SCALE GENOMIC DNA]</scope>
    <source>
        <strain evidence="10 11">JCM 23209</strain>
    </source>
</reference>
<evidence type="ECO:0000259" key="9">
    <source>
        <dbReference type="PROSITE" id="PS50122"/>
    </source>
</evidence>
<evidence type="ECO:0000256" key="6">
    <source>
        <dbReference type="PROSITE-ProRule" id="PRU00050"/>
    </source>
</evidence>
<comment type="subcellular location">
    <subcellularLocation>
        <location evidence="5">Cytoplasm</location>
    </subcellularLocation>
</comment>
<dbReference type="NCBIfam" id="NF009206">
    <property type="entry name" value="PRK12555.1"/>
    <property type="match status" value="1"/>
</dbReference>
<dbReference type="PANTHER" id="PTHR42872:SF6">
    <property type="entry name" value="PROTEIN-GLUTAMATE METHYLESTERASE_PROTEIN-GLUTAMINE GLUTAMINASE"/>
    <property type="match status" value="1"/>
</dbReference>
<feature type="modified residue" description="4-aspartylphosphate" evidence="5 7">
    <location>
        <position position="57"/>
    </location>
</feature>
<dbReference type="GO" id="GO:0005737">
    <property type="term" value="C:cytoplasm"/>
    <property type="evidence" value="ECO:0007669"/>
    <property type="project" value="UniProtKB-SubCell"/>
</dbReference>
<comment type="catalytic activity">
    <reaction evidence="4 5">
        <text>[protein]-L-glutamate 5-O-methyl ester + H2O = L-glutamyl-[protein] + methanol + H(+)</text>
        <dbReference type="Rhea" id="RHEA:23236"/>
        <dbReference type="Rhea" id="RHEA-COMP:10208"/>
        <dbReference type="Rhea" id="RHEA-COMP:10311"/>
        <dbReference type="ChEBI" id="CHEBI:15377"/>
        <dbReference type="ChEBI" id="CHEBI:15378"/>
        <dbReference type="ChEBI" id="CHEBI:17790"/>
        <dbReference type="ChEBI" id="CHEBI:29973"/>
        <dbReference type="ChEBI" id="CHEBI:82795"/>
        <dbReference type="EC" id="3.1.1.61"/>
    </reaction>
</comment>
<keyword evidence="11" id="KW-1185">Reference proteome</keyword>
<evidence type="ECO:0000259" key="8">
    <source>
        <dbReference type="PROSITE" id="PS50110"/>
    </source>
</evidence>
<dbReference type="HAMAP" id="MF_00099">
    <property type="entry name" value="CheB_chemtxs"/>
    <property type="match status" value="1"/>
</dbReference>
<proteinExistence type="inferred from homology"/>
<keyword evidence="2 5" id="KW-0145">Chemotaxis</keyword>
<name>A0AAW9S9H8_9BACT</name>
<dbReference type="SUPFAM" id="SSF52738">
    <property type="entry name" value="Methylesterase CheB, C-terminal domain"/>
    <property type="match status" value="1"/>
</dbReference>
<dbReference type="CDD" id="cd17541">
    <property type="entry name" value="REC_CheB-like"/>
    <property type="match status" value="1"/>
</dbReference>